<reference evidence="1" key="1">
    <citation type="submission" date="2020-10" db="EMBL/GenBank/DDBJ databases">
        <authorList>
            <person name="Hahn C.J."/>
            <person name="Laso-Perez R."/>
            <person name="Vulcano F."/>
            <person name="Vaziourakis K.-M."/>
            <person name="Stokke R."/>
            <person name="Steen I.H."/>
            <person name="Teske A."/>
            <person name="Boetius A."/>
            <person name="Liebeke M."/>
            <person name="Amann R."/>
            <person name="Knittel K."/>
        </authorList>
    </citation>
    <scope>NUCLEOTIDE SEQUENCE</scope>
    <source>
        <strain evidence="4">Gfbio:e3339647-f889-4370-9287-4fb5cb688e4c:AG392D22_GoMArc1</strain>
        <strain evidence="1">Gfbio:e3339647-f889-4370-9287-4fb5cb688e4c:AG392E03_GoMArc1</strain>
        <strain evidence="2">Gfbio:e3339647-f889-4370-9287-4fb5cb688e4c:AG393N10_GoMArc1</strain>
        <strain evidence="3">Gfbio:e3339647-f889-4370-9287-4fb5cb688e4c:AG394J04_GoMArc1</strain>
    </source>
</reference>
<dbReference type="Proteomes" id="UP000606624">
    <property type="component" value="Unassembled WGS sequence"/>
</dbReference>
<evidence type="ECO:0000313" key="2">
    <source>
        <dbReference type="EMBL" id="CAD6490868.1"/>
    </source>
</evidence>
<evidence type="ECO:0000313" key="5">
    <source>
        <dbReference type="Proteomes" id="UP000606624"/>
    </source>
</evidence>
<comment type="caution">
    <text evidence="1">The sequence shown here is derived from an EMBL/GenBank/DDBJ whole genome shotgun (WGS) entry which is preliminary data.</text>
</comment>
<sequence length="59" mass="6785">MQGAEKIWGENCCRMMKGYDPHEPTTIGKPGLLYVIMPALRIKDWDHVYLETDFEEIGG</sequence>
<evidence type="ECO:0000313" key="3">
    <source>
        <dbReference type="EMBL" id="CAD6491653.1"/>
    </source>
</evidence>
<evidence type="ECO:0000313" key="1">
    <source>
        <dbReference type="EMBL" id="CAD6490146.1"/>
    </source>
</evidence>
<protein>
    <submittedName>
        <fullName evidence="1">Uncharacterized protein</fullName>
    </submittedName>
</protein>
<organism evidence="1 5">
    <name type="scientific">Candidatus Argoarchaeum ethanivorans</name>
    <dbReference type="NCBI Taxonomy" id="2608793"/>
    <lineage>
        <taxon>Archaea</taxon>
        <taxon>Methanobacteriati</taxon>
        <taxon>Methanobacteriota</taxon>
        <taxon>Stenosarchaea group</taxon>
        <taxon>Methanomicrobia</taxon>
        <taxon>Methanosarcinales</taxon>
        <taxon>Methanosarcinales incertae sedis</taxon>
        <taxon>GOM Arc I cluster</taxon>
        <taxon>Candidatus Argoarchaeum</taxon>
    </lineage>
</organism>
<dbReference type="Proteomes" id="UP000603056">
    <property type="component" value="Unassembled WGS sequence"/>
</dbReference>
<dbReference type="AlphaFoldDB" id="A0A811T720"/>
<dbReference type="EMBL" id="CAJHIS010000012">
    <property type="protein sequence ID" value="CAD6493509.1"/>
    <property type="molecule type" value="Genomic_DNA"/>
</dbReference>
<dbReference type="Proteomes" id="UP000634805">
    <property type="component" value="Unassembled WGS sequence"/>
</dbReference>
<dbReference type="Proteomes" id="UP000637195">
    <property type="component" value="Unassembled WGS sequence"/>
</dbReference>
<evidence type="ECO:0000313" key="4">
    <source>
        <dbReference type="EMBL" id="CAD6493509.1"/>
    </source>
</evidence>
<proteinExistence type="predicted"/>
<gene>
    <name evidence="2" type="ORF">ANIMEMIM_00030</name>
    <name evidence="4" type="ORF">EMLJLAPB_00542</name>
    <name evidence="3" type="ORF">FFODKBPE_00194</name>
    <name evidence="1" type="ORF">KFBDDELM_00024</name>
</gene>
<name>A0A811T720_9EURY</name>
<dbReference type="EMBL" id="CAJHIM010000001">
    <property type="protein sequence ID" value="CAD6490868.1"/>
    <property type="molecule type" value="Genomic_DNA"/>
</dbReference>
<dbReference type="EMBL" id="CAJHIN010000001">
    <property type="protein sequence ID" value="CAD6490146.1"/>
    <property type="molecule type" value="Genomic_DNA"/>
</dbReference>
<accession>A0A811T720</accession>
<dbReference type="EMBL" id="CAJHIP010000004">
    <property type="protein sequence ID" value="CAD6491653.1"/>
    <property type="molecule type" value="Genomic_DNA"/>
</dbReference>